<dbReference type="InParanoid" id="A0A2T3B6F8"/>
<evidence type="ECO:0008006" key="4">
    <source>
        <dbReference type="Google" id="ProtNLM"/>
    </source>
</evidence>
<evidence type="ECO:0000313" key="2">
    <source>
        <dbReference type="EMBL" id="PSS22331.1"/>
    </source>
</evidence>
<dbReference type="Proteomes" id="UP000241818">
    <property type="component" value="Unassembled WGS sequence"/>
</dbReference>
<dbReference type="AlphaFoldDB" id="A0A2T3B6F8"/>
<organism evidence="2 3">
    <name type="scientific">Amorphotheca resinae ATCC 22711</name>
    <dbReference type="NCBI Taxonomy" id="857342"/>
    <lineage>
        <taxon>Eukaryota</taxon>
        <taxon>Fungi</taxon>
        <taxon>Dikarya</taxon>
        <taxon>Ascomycota</taxon>
        <taxon>Pezizomycotina</taxon>
        <taxon>Leotiomycetes</taxon>
        <taxon>Helotiales</taxon>
        <taxon>Amorphothecaceae</taxon>
        <taxon>Amorphotheca</taxon>
    </lineage>
</organism>
<dbReference type="EMBL" id="KZ679009">
    <property type="protein sequence ID" value="PSS22331.1"/>
    <property type="molecule type" value="Genomic_DNA"/>
</dbReference>
<dbReference type="RefSeq" id="XP_024722486.1">
    <property type="nucleotide sequence ID" value="XM_024864689.1"/>
</dbReference>
<evidence type="ECO:0000256" key="1">
    <source>
        <dbReference type="SAM" id="SignalP"/>
    </source>
</evidence>
<keyword evidence="3" id="KW-1185">Reference proteome</keyword>
<name>A0A2T3B6F8_AMORE</name>
<proteinExistence type="predicted"/>
<accession>A0A2T3B6F8</accession>
<gene>
    <name evidence="2" type="ORF">M430DRAFT_224135</name>
</gene>
<dbReference type="GeneID" id="36572770"/>
<protein>
    <recommendedName>
        <fullName evidence="4">Secreted protein</fullName>
    </recommendedName>
</protein>
<keyword evidence="1" id="KW-0732">Signal</keyword>
<evidence type="ECO:0000313" key="3">
    <source>
        <dbReference type="Proteomes" id="UP000241818"/>
    </source>
</evidence>
<feature type="signal peptide" evidence="1">
    <location>
        <begin position="1"/>
        <end position="19"/>
    </location>
</feature>
<reference evidence="2 3" key="1">
    <citation type="journal article" date="2018" name="New Phytol.">
        <title>Comparative genomics and transcriptomics depict ericoid mycorrhizal fungi as versatile saprotrophs and plant mutualists.</title>
        <authorList>
            <person name="Martino E."/>
            <person name="Morin E."/>
            <person name="Grelet G.A."/>
            <person name="Kuo A."/>
            <person name="Kohler A."/>
            <person name="Daghino S."/>
            <person name="Barry K.W."/>
            <person name="Cichocki N."/>
            <person name="Clum A."/>
            <person name="Dockter R.B."/>
            <person name="Hainaut M."/>
            <person name="Kuo R.C."/>
            <person name="LaButti K."/>
            <person name="Lindahl B.D."/>
            <person name="Lindquist E.A."/>
            <person name="Lipzen A."/>
            <person name="Khouja H.R."/>
            <person name="Magnuson J."/>
            <person name="Murat C."/>
            <person name="Ohm R.A."/>
            <person name="Singer S.W."/>
            <person name="Spatafora J.W."/>
            <person name="Wang M."/>
            <person name="Veneault-Fourrey C."/>
            <person name="Henrissat B."/>
            <person name="Grigoriev I.V."/>
            <person name="Martin F.M."/>
            <person name="Perotto S."/>
        </authorList>
    </citation>
    <scope>NUCLEOTIDE SEQUENCE [LARGE SCALE GENOMIC DNA]</scope>
    <source>
        <strain evidence="2 3">ATCC 22711</strain>
    </source>
</reference>
<feature type="chain" id="PRO_5015401113" description="Secreted protein" evidence="1">
    <location>
        <begin position="20"/>
        <end position="77"/>
    </location>
</feature>
<sequence length="77" mass="8482">MLLTLLVLRVSSNTDMARGAGEDEACRIRGCYGDSLDFAIRAGHLYHKKYSRCSLGNLPISIPIQATPKTLLIHQIP</sequence>